<dbReference type="InterPro" id="IPR021047">
    <property type="entry name" value="Mannosyltransferase_CMT1"/>
</dbReference>
<accession>W3WZK3</accession>
<dbReference type="HOGENOM" id="CLU_036740_1_0_1"/>
<reference evidence="2" key="1">
    <citation type="journal article" date="2015" name="BMC Genomics">
        <title>Genomic and transcriptomic analysis of the endophytic fungus Pestalotiopsis fici reveals its lifestyle and high potential for synthesis of natural products.</title>
        <authorList>
            <person name="Wang X."/>
            <person name="Zhang X."/>
            <person name="Liu L."/>
            <person name="Xiang M."/>
            <person name="Wang W."/>
            <person name="Sun X."/>
            <person name="Che Y."/>
            <person name="Guo L."/>
            <person name="Liu G."/>
            <person name="Guo L."/>
            <person name="Wang C."/>
            <person name="Yin W.B."/>
            <person name="Stadler M."/>
            <person name="Zhang X."/>
            <person name="Liu X."/>
        </authorList>
    </citation>
    <scope>NUCLEOTIDE SEQUENCE [LARGE SCALE GENOMIC DNA]</scope>
    <source>
        <strain evidence="2">W106-1 / CGMCC3.15140</strain>
    </source>
</reference>
<name>W3WZK3_PESFW</name>
<dbReference type="GeneID" id="19275386"/>
<dbReference type="KEGG" id="pfy:PFICI_10373"/>
<protein>
    <recommendedName>
        <fullName evidence="3">Alpha-1,3-mannosyltransferase CMT1</fullName>
    </recommendedName>
</protein>
<dbReference type="OrthoDB" id="262547at2759"/>
<dbReference type="eggNOG" id="ENOG502QRBX">
    <property type="taxonomic scope" value="Eukaryota"/>
</dbReference>
<evidence type="ECO:0008006" key="3">
    <source>
        <dbReference type="Google" id="ProtNLM"/>
    </source>
</evidence>
<gene>
    <name evidence="1" type="ORF">PFICI_10373</name>
</gene>
<organism evidence="1 2">
    <name type="scientific">Pestalotiopsis fici (strain W106-1 / CGMCC3.15140)</name>
    <dbReference type="NCBI Taxonomy" id="1229662"/>
    <lineage>
        <taxon>Eukaryota</taxon>
        <taxon>Fungi</taxon>
        <taxon>Dikarya</taxon>
        <taxon>Ascomycota</taxon>
        <taxon>Pezizomycotina</taxon>
        <taxon>Sordariomycetes</taxon>
        <taxon>Xylariomycetidae</taxon>
        <taxon>Amphisphaeriales</taxon>
        <taxon>Sporocadaceae</taxon>
        <taxon>Pestalotiopsis</taxon>
    </lineage>
</organism>
<dbReference type="AlphaFoldDB" id="W3WZK3"/>
<dbReference type="PANTHER" id="PTHR34144:SF5">
    <property type="entry name" value="ALPHA-1,3-MANNOSYLTRANSFERASE CMT1"/>
    <property type="match status" value="1"/>
</dbReference>
<dbReference type="EMBL" id="KI912115">
    <property type="protein sequence ID" value="ETS78311.1"/>
    <property type="molecule type" value="Genomic_DNA"/>
</dbReference>
<dbReference type="InParanoid" id="W3WZK3"/>
<evidence type="ECO:0000313" key="1">
    <source>
        <dbReference type="EMBL" id="ETS78311.1"/>
    </source>
</evidence>
<dbReference type="OMA" id="CYMGEPT"/>
<keyword evidence="2" id="KW-1185">Reference proteome</keyword>
<dbReference type="Pfam" id="PF11735">
    <property type="entry name" value="CAP59_mtransfer"/>
    <property type="match status" value="1"/>
</dbReference>
<dbReference type="Proteomes" id="UP000030651">
    <property type="component" value="Unassembled WGS sequence"/>
</dbReference>
<sequence length="380" mass="42716">MAPYVAAIMDPTDAVIHRLECPRLLTTRYAHLKADHKNHPDAGGIRYFFALDLGNSFHVIPRLLGSIVETIMFLGPSVCALSIVVGKSNDATLNVLEALRPELDDLGLRYFLYSSRIDPGSGDRTVQMAALRNLALAPLEEPALGANANTTVVFLGDVAICMDDILELVHQRIFLGADMTCALDWEYLGQDPTFKGIRVSRTMKGETFFQIPPDGSWDWAWNLFWNDPYSREKLTNKLPFQVYSCWNGAVAFRAAPILRFSSVEEDGHGGNDVGKTQAEKISFRSSREGECSNEEPALFCKDLWNSGHGKIAVVPSINLEYSDDAARRIKDLEGYTSKWINKWGDDALRIDWEDEPPAKVKCIAQDWKNQDWRPWNETMV</sequence>
<proteinExistence type="predicted"/>
<evidence type="ECO:0000313" key="2">
    <source>
        <dbReference type="Proteomes" id="UP000030651"/>
    </source>
</evidence>
<dbReference type="RefSeq" id="XP_007837145.1">
    <property type="nucleotide sequence ID" value="XM_007838954.1"/>
</dbReference>
<dbReference type="PANTHER" id="PTHR34144">
    <property type="entry name" value="CHROMOSOME 8, WHOLE GENOME SHOTGUN SEQUENCE"/>
    <property type="match status" value="1"/>
</dbReference>